<dbReference type="AlphaFoldDB" id="A0A2V5JDW4"/>
<dbReference type="PANTHER" id="PTHR44329:SF288">
    <property type="entry name" value="MITOGEN-ACTIVATED PROTEIN KINASE KINASE KINASE 20"/>
    <property type="match status" value="1"/>
</dbReference>
<dbReference type="GO" id="GO:0004674">
    <property type="term" value="F:protein serine/threonine kinase activity"/>
    <property type="evidence" value="ECO:0007669"/>
    <property type="project" value="TreeGrafter"/>
</dbReference>
<dbReference type="InterPro" id="IPR051681">
    <property type="entry name" value="Ser/Thr_Kinases-Pseudokinases"/>
</dbReference>
<accession>A0A2V5JDW4</accession>
<evidence type="ECO:0000259" key="5">
    <source>
        <dbReference type="PROSITE" id="PS50011"/>
    </source>
</evidence>
<dbReference type="InterPro" id="IPR011009">
    <property type="entry name" value="Kinase-like_dom_sf"/>
</dbReference>
<reference evidence="6 7" key="1">
    <citation type="submission" date="2018-02" db="EMBL/GenBank/DDBJ databases">
        <title>The genomes of Aspergillus section Nigri reveals drivers in fungal speciation.</title>
        <authorList>
            <consortium name="DOE Joint Genome Institute"/>
            <person name="Vesth T.C."/>
            <person name="Nybo J."/>
            <person name="Theobald S."/>
            <person name="Brandl J."/>
            <person name="Frisvad J.C."/>
            <person name="Nielsen K.F."/>
            <person name="Lyhne E.K."/>
            <person name="Kogle M.E."/>
            <person name="Kuo A."/>
            <person name="Riley R."/>
            <person name="Clum A."/>
            <person name="Nolan M."/>
            <person name="Lipzen A."/>
            <person name="Salamov A."/>
            <person name="Henrissat B."/>
            <person name="Wiebenga A."/>
            <person name="De vries R.P."/>
            <person name="Grigoriev I.V."/>
            <person name="Mortensen U.H."/>
            <person name="Andersen M.R."/>
            <person name="Baker S.E."/>
        </authorList>
    </citation>
    <scope>NUCLEOTIDE SEQUENCE [LARGE SCALE GENOMIC DNA]</scope>
    <source>
        <strain evidence="6 7">CBS 114.80</strain>
    </source>
</reference>
<dbReference type="SMART" id="SM00220">
    <property type="entry name" value="S_TKc"/>
    <property type="match status" value="1"/>
</dbReference>
<evidence type="ECO:0000256" key="2">
    <source>
        <dbReference type="ARBA" id="ARBA00022741"/>
    </source>
</evidence>
<evidence type="ECO:0000256" key="4">
    <source>
        <dbReference type="ARBA" id="ARBA00022840"/>
    </source>
</evidence>
<dbReference type="Proteomes" id="UP000248817">
    <property type="component" value="Unassembled WGS sequence"/>
</dbReference>
<protein>
    <submittedName>
        <fullName evidence="6">Kinase-like protein</fullName>
    </submittedName>
</protein>
<dbReference type="Gene3D" id="1.10.510.10">
    <property type="entry name" value="Transferase(Phosphotransferase) domain 1"/>
    <property type="match status" value="1"/>
</dbReference>
<dbReference type="GO" id="GO:0005524">
    <property type="term" value="F:ATP binding"/>
    <property type="evidence" value="ECO:0007669"/>
    <property type="project" value="UniProtKB-KW"/>
</dbReference>
<keyword evidence="2" id="KW-0547">Nucleotide-binding</keyword>
<dbReference type="Pfam" id="PF00069">
    <property type="entry name" value="Pkinase"/>
    <property type="match status" value="1"/>
</dbReference>
<evidence type="ECO:0000256" key="1">
    <source>
        <dbReference type="ARBA" id="ARBA00022679"/>
    </source>
</evidence>
<evidence type="ECO:0000256" key="3">
    <source>
        <dbReference type="ARBA" id="ARBA00022777"/>
    </source>
</evidence>
<dbReference type="PROSITE" id="PS50011">
    <property type="entry name" value="PROTEIN_KINASE_DOM"/>
    <property type="match status" value="1"/>
</dbReference>
<keyword evidence="1" id="KW-0808">Transferase</keyword>
<gene>
    <name evidence="6" type="ORF">BP00DRAFT_434085</name>
</gene>
<sequence length="398" mass="45700">MDTCVQRQFPGVHWIWGGGISFVYEVHPRIVVKTPKSGEFEQEQFNRELEIYSVFSQNPPCPSIVQCFYFCNSGIFLEYMRDQSLFYRIQHNHTRDQQTMVVTTVEKLEPLPLRKRWMNDLAEGAAFLESLNLAHGDLRPENILLDRNRLKLSDFDSTAKVGTPYEACMAPYGRILNSNEPDQGERGTSGFLGPRTEQFALGSLYYLINYGFEVYGDRCLAEDPYEHGPRVVDMLQNMEFPKLDGDPLIDTIINKCWHNKYASVSELAAHTKTLLDERTDAMQNNESRKESSAVATFVRAMFTEQWRVAMGRIIHGVCCGLGVWWRSLLPNFLSQTPIIRISGGNLGSIDQDYLTEESLSKREFCQDLEKRGLLRVLASGEPEQLGFTFEWYRHSLKS</sequence>
<keyword evidence="4" id="KW-0067">ATP-binding</keyword>
<dbReference type="SUPFAM" id="SSF56112">
    <property type="entry name" value="Protein kinase-like (PK-like)"/>
    <property type="match status" value="1"/>
</dbReference>
<proteinExistence type="predicted"/>
<keyword evidence="7" id="KW-1185">Reference proteome</keyword>
<evidence type="ECO:0000313" key="7">
    <source>
        <dbReference type="Proteomes" id="UP000248817"/>
    </source>
</evidence>
<organism evidence="6 7">
    <name type="scientific">Aspergillus indologenus CBS 114.80</name>
    <dbReference type="NCBI Taxonomy" id="1450541"/>
    <lineage>
        <taxon>Eukaryota</taxon>
        <taxon>Fungi</taxon>
        <taxon>Dikarya</taxon>
        <taxon>Ascomycota</taxon>
        <taxon>Pezizomycotina</taxon>
        <taxon>Eurotiomycetes</taxon>
        <taxon>Eurotiomycetidae</taxon>
        <taxon>Eurotiales</taxon>
        <taxon>Aspergillaceae</taxon>
        <taxon>Aspergillus</taxon>
        <taxon>Aspergillus subgen. Circumdati</taxon>
    </lineage>
</organism>
<keyword evidence="3 6" id="KW-0418">Kinase</keyword>
<name>A0A2V5JDW4_9EURO</name>
<feature type="domain" description="Protein kinase" evidence="5">
    <location>
        <begin position="9"/>
        <end position="354"/>
    </location>
</feature>
<dbReference type="EMBL" id="KZ825479">
    <property type="protein sequence ID" value="PYI33956.1"/>
    <property type="molecule type" value="Genomic_DNA"/>
</dbReference>
<dbReference type="PANTHER" id="PTHR44329">
    <property type="entry name" value="SERINE/THREONINE-PROTEIN KINASE TNNI3K-RELATED"/>
    <property type="match status" value="1"/>
</dbReference>
<dbReference type="InterPro" id="IPR000719">
    <property type="entry name" value="Prot_kinase_dom"/>
</dbReference>
<evidence type="ECO:0000313" key="6">
    <source>
        <dbReference type="EMBL" id="PYI33956.1"/>
    </source>
</evidence>